<dbReference type="CDD" id="cd04301">
    <property type="entry name" value="NAT_SF"/>
    <property type="match status" value="1"/>
</dbReference>
<dbReference type="AlphaFoldDB" id="A0A7W6G7L9"/>
<keyword evidence="2" id="KW-0808">Transferase</keyword>
<name>A0A7W6G7L9_9SPHN</name>
<keyword evidence="3" id="KW-1185">Reference proteome</keyword>
<feature type="domain" description="N-acetyltransferase" evidence="1">
    <location>
        <begin position="24"/>
        <end position="214"/>
    </location>
</feature>
<dbReference type="InterPro" id="IPR000182">
    <property type="entry name" value="GNAT_dom"/>
</dbReference>
<organism evidence="2 3">
    <name type="scientific">Novosphingobium sediminicola</name>
    <dbReference type="NCBI Taxonomy" id="563162"/>
    <lineage>
        <taxon>Bacteria</taxon>
        <taxon>Pseudomonadati</taxon>
        <taxon>Pseudomonadota</taxon>
        <taxon>Alphaproteobacteria</taxon>
        <taxon>Sphingomonadales</taxon>
        <taxon>Sphingomonadaceae</taxon>
        <taxon>Novosphingobium</taxon>
    </lineage>
</organism>
<proteinExistence type="predicted"/>
<accession>A0A7W6G7L9</accession>
<dbReference type="GO" id="GO:0016747">
    <property type="term" value="F:acyltransferase activity, transferring groups other than amino-acyl groups"/>
    <property type="evidence" value="ECO:0007669"/>
    <property type="project" value="InterPro"/>
</dbReference>
<dbReference type="InterPro" id="IPR016181">
    <property type="entry name" value="Acyl_CoA_acyltransferase"/>
</dbReference>
<gene>
    <name evidence="2" type="ORF">GGR38_003419</name>
</gene>
<comment type="caution">
    <text evidence="2">The sequence shown here is derived from an EMBL/GenBank/DDBJ whole genome shotgun (WGS) entry which is preliminary data.</text>
</comment>
<evidence type="ECO:0000313" key="3">
    <source>
        <dbReference type="Proteomes" id="UP000548867"/>
    </source>
</evidence>
<dbReference type="Gene3D" id="3.40.630.30">
    <property type="match status" value="1"/>
</dbReference>
<dbReference type="Pfam" id="PF00583">
    <property type="entry name" value="Acetyltransf_1"/>
    <property type="match status" value="1"/>
</dbReference>
<dbReference type="Proteomes" id="UP000548867">
    <property type="component" value="Unassembled WGS sequence"/>
</dbReference>
<dbReference type="EMBL" id="JACIDX010000013">
    <property type="protein sequence ID" value="MBB3956456.1"/>
    <property type="molecule type" value="Genomic_DNA"/>
</dbReference>
<evidence type="ECO:0000313" key="2">
    <source>
        <dbReference type="EMBL" id="MBB3956456.1"/>
    </source>
</evidence>
<sequence>MRDGMVGQGGAAGAESGRLTGDALEIRPLTGDEIGAAMGDLAALRIAVFAAWPYLYDGDANYEADYLREFLSARDAVLVAAIDGTGDGGRIVGAATASPMAEQKPEFRAPFEARGIDTSRLFYFGESVLLPHYRGRGVGHAFFDHREAQARRCGADAACFAAVVRPEDHPARPGDYRPLDDFWRARGYAPIPDFITHLAWKEHGEAQESPKPLQYWHKALV</sequence>
<dbReference type="SUPFAM" id="SSF55729">
    <property type="entry name" value="Acyl-CoA N-acyltransferases (Nat)"/>
    <property type="match status" value="1"/>
</dbReference>
<protein>
    <submittedName>
        <fullName evidence="2">GNAT superfamily N-acetyltransferase</fullName>
    </submittedName>
</protein>
<reference evidence="2 3" key="1">
    <citation type="submission" date="2020-08" db="EMBL/GenBank/DDBJ databases">
        <title>Genomic Encyclopedia of Type Strains, Phase IV (KMG-IV): sequencing the most valuable type-strain genomes for metagenomic binning, comparative biology and taxonomic classification.</title>
        <authorList>
            <person name="Goeker M."/>
        </authorList>
    </citation>
    <scope>NUCLEOTIDE SEQUENCE [LARGE SCALE GENOMIC DNA]</scope>
    <source>
        <strain evidence="2 3">DSM 27057</strain>
    </source>
</reference>
<evidence type="ECO:0000259" key="1">
    <source>
        <dbReference type="PROSITE" id="PS51186"/>
    </source>
</evidence>
<dbReference type="PROSITE" id="PS51186">
    <property type="entry name" value="GNAT"/>
    <property type="match status" value="1"/>
</dbReference>